<evidence type="ECO:0000313" key="2">
    <source>
        <dbReference type="Proteomes" id="UP000824540"/>
    </source>
</evidence>
<proteinExistence type="predicted"/>
<dbReference type="AlphaFoldDB" id="A0A8T2PIP5"/>
<name>A0A8T2PIP5_9TELE</name>
<organism evidence="1 2">
    <name type="scientific">Albula glossodonta</name>
    <name type="common">roundjaw bonefish</name>
    <dbReference type="NCBI Taxonomy" id="121402"/>
    <lineage>
        <taxon>Eukaryota</taxon>
        <taxon>Metazoa</taxon>
        <taxon>Chordata</taxon>
        <taxon>Craniata</taxon>
        <taxon>Vertebrata</taxon>
        <taxon>Euteleostomi</taxon>
        <taxon>Actinopterygii</taxon>
        <taxon>Neopterygii</taxon>
        <taxon>Teleostei</taxon>
        <taxon>Albuliformes</taxon>
        <taxon>Albulidae</taxon>
        <taxon>Albula</taxon>
    </lineage>
</organism>
<protein>
    <submittedName>
        <fullName evidence="1">Uncharacterized protein</fullName>
    </submittedName>
</protein>
<evidence type="ECO:0000313" key="1">
    <source>
        <dbReference type="EMBL" id="KAG9352060.1"/>
    </source>
</evidence>
<sequence length="80" mass="9134">MWSSHVQCQISGEQISAVISPTLISVRMELQYKLNCGTERIMGPLLHFAKSVWKILETTAALSLFQNFLLMRWNCMGTML</sequence>
<dbReference type="EMBL" id="JAFBMS010000005">
    <property type="protein sequence ID" value="KAG9352060.1"/>
    <property type="molecule type" value="Genomic_DNA"/>
</dbReference>
<reference evidence="1" key="1">
    <citation type="thesis" date="2021" institute="BYU ScholarsArchive" country="Provo, UT, USA">
        <title>Applications of and Algorithms for Genome Assembly and Genomic Analyses with an Emphasis on Marine Teleosts.</title>
        <authorList>
            <person name="Pickett B.D."/>
        </authorList>
    </citation>
    <scope>NUCLEOTIDE SEQUENCE</scope>
    <source>
        <strain evidence="1">HI-2016</strain>
    </source>
</reference>
<comment type="caution">
    <text evidence="1">The sequence shown here is derived from an EMBL/GenBank/DDBJ whole genome shotgun (WGS) entry which is preliminary data.</text>
</comment>
<gene>
    <name evidence="1" type="ORF">JZ751_020473</name>
</gene>
<keyword evidence="2" id="KW-1185">Reference proteome</keyword>
<accession>A0A8T2PIP5</accession>
<dbReference type="Proteomes" id="UP000824540">
    <property type="component" value="Unassembled WGS sequence"/>
</dbReference>